<protein>
    <recommendedName>
        <fullName evidence="3">hAT-like transposase RNase-H fold domain-containing protein</fullName>
    </recommendedName>
</protein>
<dbReference type="PANTHER" id="PTHR46481">
    <property type="entry name" value="ZINC FINGER BED DOMAIN-CONTAINING PROTEIN 4"/>
    <property type="match status" value="1"/>
</dbReference>
<evidence type="ECO:0000313" key="1">
    <source>
        <dbReference type="EMBL" id="WOG99749.1"/>
    </source>
</evidence>
<gene>
    <name evidence="1" type="ORF">DCAR_0519104</name>
</gene>
<sequence length="202" mass="23018">MTQCPKYPYRLEDKKTKILCFKKTSTAGSESEGSSNLVAVGFNQNACRLACTKMIVIDELSFRFVEQEGFKLFCSVACPRFVIPSLITIARDIMKLYYDEKKQLREYLVKSSQRVSSTTDTWTSIQNICYMVLTSHFIDCEWKMQKRVLNFVQIANHKGETIGKAIEACLKDWGIDKVFTVTVDNAASNALAISHIKKRLQS</sequence>
<dbReference type="Proteomes" id="UP000077755">
    <property type="component" value="Chromosome 5"/>
</dbReference>
<evidence type="ECO:0008006" key="3">
    <source>
        <dbReference type="Google" id="ProtNLM"/>
    </source>
</evidence>
<reference evidence="1" key="2">
    <citation type="submission" date="2022-03" db="EMBL/GenBank/DDBJ databases">
        <title>Draft title - Genomic analysis of global carrot germplasm unveils the trajectory of domestication and the origin of high carotenoid orange carrot.</title>
        <authorList>
            <person name="Iorizzo M."/>
            <person name="Ellison S."/>
            <person name="Senalik D."/>
            <person name="Macko-Podgorni A."/>
            <person name="Grzebelus D."/>
            <person name="Bostan H."/>
            <person name="Rolling W."/>
            <person name="Curaba J."/>
            <person name="Simon P."/>
        </authorList>
    </citation>
    <scope>NUCLEOTIDE SEQUENCE</scope>
    <source>
        <tissue evidence="1">Leaf</tissue>
    </source>
</reference>
<name>A0AAF1AYT7_DAUCS</name>
<dbReference type="EMBL" id="CP093347">
    <property type="protein sequence ID" value="WOG99749.1"/>
    <property type="molecule type" value="Genomic_DNA"/>
</dbReference>
<keyword evidence="2" id="KW-1185">Reference proteome</keyword>
<proteinExistence type="predicted"/>
<evidence type="ECO:0000313" key="2">
    <source>
        <dbReference type="Proteomes" id="UP000077755"/>
    </source>
</evidence>
<reference evidence="1" key="1">
    <citation type="journal article" date="2016" name="Nat. Genet.">
        <title>A high-quality carrot genome assembly provides new insights into carotenoid accumulation and asterid genome evolution.</title>
        <authorList>
            <person name="Iorizzo M."/>
            <person name="Ellison S."/>
            <person name="Senalik D."/>
            <person name="Zeng P."/>
            <person name="Satapoomin P."/>
            <person name="Huang J."/>
            <person name="Bowman M."/>
            <person name="Iovene M."/>
            <person name="Sanseverino W."/>
            <person name="Cavagnaro P."/>
            <person name="Yildiz M."/>
            <person name="Macko-Podgorni A."/>
            <person name="Moranska E."/>
            <person name="Grzebelus E."/>
            <person name="Grzebelus D."/>
            <person name="Ashrafi H."/>
            <person name="Zheng Z."/>
            <person name="Cheng S."/>
            <person name="Spooner D."/>
            <person name="Van Deynze A."/>
            <person name="Simon P."/>
        </authorList>
    </citation>
    <scope>NUCLEOTIDE SEQUENCE</scope>
    <source>
        <tissue evidence="1">Leaf</tissue>
    </source>
</reference>
<dbReference type="SUPFAM" id="SSF53098">
    <property type="entry name" value="Ribonuclease H-like"/>
    <property type="match status" value="1"/>
</dbReference>
<dbReference type="SUPFAM" id="SSF140996">
    <property type="entry name" value="Hermes dimerisation domain"/>
    <property type="match status" value="1"/>
</dbReference>
<organism evidence="1 2">
    <name type="scientific">Daucus carota subsp. sativus</name>
    <name type="common">Carrot</name>
    <dbReference type="NCBI Taxonomy" id="79200"/>
    <lineage>
        <taxon>Eukaryota</taxon>
        <taxon>Viridiplantae</taxon>
        <taxon>Streptophyta</taxon>
        <taxon>Embryophyta</taxon>
        <taxon>Tracheophyta</taxon>
        <taxon>Spermatophyta</taxon>
        <taxon>Magnoliopsida</taxon>
        <taxon>eudicotyledons</taxon>
        <taxon>Gunneridae</taxon>
        <taxon>Pentapetalae</taxon>
        <taxon>asterids</taxon>
        <taxon>campanulids</taxon>
        <taxon>Apiales</taxon>
        <taxon>Apiaceae</taxon>
        <taxon>Apioideae</taxon>
        <taxon>Scandiceae</taxon>
        <taxon>Daucinae</taxon>
        <taxon>Daucus</taxon>
        <taxon>Daucus sect. Daucus</taxon>
    </lineage>
</organism>
<dbReference type="PANTHER" id="PTHR46481:SF2">
    <property type="entry name" value="BED-TYPE DOMAIN-CONTAINING PROTEIN"/>
    <property type="match status" value="1"/>
</dbReference>
<dbReference type="InterPro" id="IPR012337">
    <property type="entry name" value="RNaseH-like_sf"/>
</dbReference>
<dbReference type="InterPro" id="IPR052035">
    <property type="entry name" value="ZnF_BED_domain_contain"/>
</dbReference>
<accession>A0AAF1AYT7</accession>
<dbReference type="AlphaFoldDB" id="A0AAF1AYT7"/>